<dbReference type="KEGG" id="vg:55008261"/>
<accession>A0A3G8F337</accession>
<keyword evidence="2" id="KW-1185">Reference proteome</keyword>
<proteinExistence type="predicted"/>
<sequence>MIRYVAVTAVKNGEEVIHIPETLIESLSKIDNGRAEIIYRELREDDISEVYSSTTDWRITGYASEKAYSVMPYDDLIAWLNGLPASPLILDLSKAEQDKIRRTLNATQQTLDEIQPRLQPGPTVGLDSDVYAVVTMLKNGEYGEHWAGTELGGRLETEITKLVGSENEKANRLRRAEELLAEIHHSIKNDGGLFEFGPDEPLVARLTEYLYPDRTNC</sequence>
<organism evidence="1 2">
    <name type="scientific">Salmonella phage Lumpael</name>
    <dbReference type="NCBI Taxonomy" id="2488859"/>
    <lineage>
        <taxon>Viruses</taxon>
        <taxon>Duplodnaviria</taxon>
        <taxon>Heunggongvirae</taxon>
        <taxon>Uroviricota</taxon>
        <taxon>Caudoviricetes</taxon>
        <taxon>Murrayvirus</taxon>
        <taxon>Murrayvirus lumpael</taxon>
    </lineage>
</organism>
<name>A0A3G8F337_9CAUD</name>
<dbReference type="Proteomes" id="UP000270437">
    <property type="component" value="Segment"/>
</dbReference>
<evidence type="ECO:0000313" key="1">
    <source>
        <dbReference type="EMBL" id="AZF88763.1"/>
    </source>
</evidence>
<evidence type="ECO:0000313" key="2">
    <source>
        <dbReference type="Proteomes" id="UP000270437"/>
    </source>
</evidence>
<dbReference type="EMBL" id="MK125141">
    <property type="protein sequence ID" value="AZF88763.1"/>
    <property type="molecule type" value="Genomic_DNA"/>
</dbReference>
<reference evidence="2" key="1">
    <citation type="submission" date="2018-11" db="EMBL/GenBank/DDBJ databases">
        <authorList>
            <person name="Olsen N.S."/>
            <person name="Kot W."/>
            <person name="Hansen L.H."/>
        </authorList>
    </citation>
    <scope>NUCLEOTIDE SEQUENCE [LARGE SCALE GENOMIC DNA]</scope>
</reference>
<dbReference type="GeneID" id="55008261"/>
<protein>
    <submittedName>
        <fullName evidence="1">Uncharacterized protein</fullName>
    </submittedName>
</protein>
<dbReference type="RefSeq" id="YP_009816948.1">
    <property type="nucleotide sequence ID" value="NC_048113.1"/>
</dbReference>